<evidence type="ECO:0000313" key="2">
    <source>
        <dbReference type="Proteomes" id="UP000505020"/>
    </source>
</evidence>
<dbReference type="AlphaFoldDB" id="A0A7D3YDU2"/>
<dbReference type="Proteomes" id="UP000505020">
    <property type="component" value="Chromosome"/>
</dbReference>
<evidence type="ECO:0000313" key="1">
    <source>
        <dbReference type="EMBL" id="QKG91610.1"/>
    </source>
</evidence>
<dbReference type="GeneID" id="55593665"/>
<accession>A0A7D3YDU2</accession>
<dbReference type="EMBL" id="CP053941">
    <property type="protein sequence ID" value="QKG91610.1"/>
    <property type="molecule type" value="Genomic_DNA"/>
</dbReference>
<reference evidence="1 2" key="1">
    <citation type="submission" date="2020-05" db="EMBL/GenBank/DDBJ databases">
        <title>Halorubrum RHB-C sp.nov., an extremely halophilic archaeon isolated from solar salt farm.</title>
        <authorList>
            <person name="Ho H."/>
            <person name="Danganan R.E."/>
            <person name="Dedeles G.R."/>
            <person name="Kim S.-G."/>
        </authorList>
    </citation>
    <scope>NUCLEOTIDE SEQUENCE [LARGE SCALE GENOMIC DNA]</scope>
    <source>
        <strain evidence="1 2">RHB-C</strain>
    </source>
</reference>
<organism evidence="1 2">
    <name type="scientific">Halorubrum salinarum</name>
    <dbReference type="NCBI Taxonomy" id="2739057"/>
    <lineage>
        <taxon>Archaea</taxon>
        <taxon>Methanobacteriati</taxon>
        <taxon>Methanobacteriota</taxon>
        <taxon>Stenosarchaea group</taxon>
        <taxon>Halobacteria</taxon>
        <taxon>Halobacteriales</taxon>
        <taxon>Haloferacaceae</taxon>
        <taxon>Halorubrum</taxon>
    </lineage>
</organism>
<keyword evidence="2" id="KW-1185">Reference proteome</keyword>
<gene>
    <name evidence="1" type="ORF">HPS36_01645</name>
</gene>
<protein>
    <recommendedName>
        <fullName evidence="3">Apea-like HEPN domain-containing protein</fullName>
    </recommendedName>
</protein>
<sequence>MDERLYDAYQQIWEPPKTDEVRIQMGQESAFKTNLYNAIRDLGLDRDHHRITNRGLARKFQEGLIEIAETHGTDLTEDELSAHFQNKKNNIFSNWLGTPPGTYTLVFPIMIRSKHFPNEVELYESKIEQIDESKWEDHLTTAKNDDESNFDSFLDELPNDYSDHPLKRREWTYLKVEIEARDEFYGLYWVSELIETRFAEINFFDQLWVAGMPQPGGSDRPSYEKWTRHQEPPFYLIFQEGDFVTYRPMDFDYRRSIGRFHFNHTDDVDEISDIPTFDYDADKGTYEGYIISALLAYQDGITERPVRQSFFSFWRGIEILSNTSDYSNASDFDKMVDRGEFALAYHHDRDDSLRPELKRAIEEIEGKRHELVHEGLKTEIHRGHRNGAKLLLDGLLLLHIDKYGQWDIDDMESFLKHGVEYQEKVQFVTTLLSDFS</sequence>
<evidence type="ECO:0008006" key="3">
    <source>
        <dbReference type="Google" id="ProtNLM"/>
    </source>
</evidence>
<dbReference type="KEGG" id="hsai:HPS36_01645"/>
<name>A0A7D3YDU2_9EURY</name>
<proteinExistence type="predicted"/>
<dbReference type="RefSeq" id="WP_173228257.1">
    <property type="nucleotide sequence ID" value="NZ_CP053941.1"/>
</dbReference>